<name>A0A0N0C565_9BACL</name>
<dbReference type="EMBL" id="LITU01000050">
    <property type="protein sequence ID" value="KOY16825.1"/>
    <property type="molecule type" value="Genomic_DNA"/>
</dbReference>
<dbReference type="CDD" id="cd07067">
    <property type="entry name" value="HP_PGM_like"/>
    <property type="match status" value="1"/>
</dbReference>
<evidence type="ECO:0000256" key="1">
    <source>
        <dbReference type="ARBA" id="ARBA00022801"/>
    </source>
</evidence>
<keyword evidence="5" id="KW-1185">Reference proteome</keyword>
<dbReference type="RefSeq" id="WP_053780304.1">
    <property type="nucleotide sequence ID" value="NZ_LITU01000050.1"/>
</dbReference>
<dbReference type="SUPFAM" id="SSF53254">
    <property type="entry name" value="Phosphoglycerate mutase-like"/>
    <property type="match status" value="1"/>
</dbReference>
<evidence type="ECO:0000313" key="4">
    <source>
        <dbReference type="EMBL" id="KOY16825.1"/>
    </source>
</evidence>
<dbReference type="PANTHER" id="PTHR46517:SF1">
    <property type="entry name" value="FRUCTOSE-2,6-BISPHOSPHATASE TIGAR"/>
    <property type="match status" value="1"/>
</dbReference>
<dbReference type="PATRIC" id="fig|1705561.3.peg.1443"/>
<evidence type="ECO:0000256" key="3">
    <source>
        <dbReference type="PIRSR" id="PIRSR613078-2"/>
    </source>
</evidence>
<evidence type="ECO:0000313" key="5">
    <source>
        <dbReference type="Proteomes" id="UP000037688"/>
    </source>
</evidence>
<accession>A0A0N0C565</accession>
<dbReference type="SMART" id="SM00855">
    <property type="entry name" value="PGAM"/>
    <property type="match status" value="1"/>
</dbReference>
<evidence type="ECO:0000256" key="2">
    <source>
        <dbReference type="PIRSR" id="PIRSR613078-1"/>
    </source>
</evidence>
<dbReference type="PANTHER" id="PTHR46517">
    <property type="entry name" value="FRUCTOSE-2,6-BISPHOSPHATASE TIGAR"/>
    <property type="match status" value="1"/>
</dbReference>
<reference evidence="4 5" key="1">
    <citation type="submission" date="2015-08" db="EMBL/GenBank/DDBJ databases">
        <title>Draft genome sequence of cellulolytic and xylanolytic Paenibacillus sp. A59, isolated from a decaying forest soil from Patagonia, Argentina.</title>
        <authorList>
            <person name="Ghio S."/>
            <person name="Caceres A.M."/>
            <person name="Talia P."/>
            <person name="Grasso D."/>
            <person name="Campos E."/>
        </authorList>
    </citation>
    <scope>NUCLEOTIDE SEQUENCE [LARGE SCALE GENOMIC DNA]</scope>
    <source>
        <strain evidence="4 5">A59</strain>
    </source>
</reference>
<dbReference type="OrthoDB" id="9782128at2"/>
<proteinExistence type="predicted"/>
<dbReference type="GO" id="GO:0045820">
    <property type="term" value="P:negative regulation of glycolytic process"/>
    <property type="evidence" value="ECO:0007669"/>
    <property type="project" value="TreeGrafter"/>
</dbReference>
<feature type="active site" description="Proton donor/acceptor" evidence="2">
    <location>
        <position position="82"/>
    </location>
</feature>
<dbReference type="GO" id="GO:0005829">
    <property type="term" value="C:cytosol"/>
    <property type="evidence" value="ECO:0007669"/>
    <property type="project" value="TreeGrafter"/>
</dbReference>
<gene>
    <name evidence="4" type="ORF">AMS66_08065</name>
</gene>
<dbReference type="InterPro" id="IPR013078">
    <property type="entry name" value="His_Pase_superF_clade-1"/>
</dbReference>
<sequence length="204" mass="23355">MRIFLVRHGMDEEGYRGGWSQRGLIEQGIIQSERLGDYLYHHSEQYKINTVISSDLPRAVQTTKELEKRLDIKAHYLKDWREMNNGDLAGMPNKEAEVKYAGVYFNTLGMDIPFPGGESPRNFYNRICTSFRDLGQSIEEQQVESNVLLVTHGGVINILYYLLGHQNWTNKSEFHSIGNTSIHTVEKGVDGWKFSGMNMISHLG</sequence>
<keyword evidence="1" id="KW-0378">Hydrolase</keyword>
<feature type="binding site" evidence="3">
    <location>
        <position position="58"/>
    </location>
    <ligand>
        <name>substrate</name>
    </ligand>
</feature>
<dbReference type="InterPro" id="IPR029033">
    <property type="entry name" value="His_PPase_superfam"/>
</dbReference>
<comment type="caution">
    <text evidence="4">The sequence shown here is derived from an EMBL/GenBank/DDBJ whole genome shotgun (WGS) entry which is preliminary data.</text>
</comment>
<dbReference type="GO" id="GO:0043456">
    <property type="term" value="P:regulation of pentose-phosphate shunt"/>
    <property type="evidence" value="ECO:0007669"/>
    <property type="project" value="TreeGrafter"/>
</dbReference>
<feature type="active site" description="Tele-phosphohistidine intermediate" evidence="2">
    <location>
        <position position="8"/>
    </location>
</feature>
<dbReference type="Proteomes" id="UP000037688">
    <property type="component" value="Unassembled WGS sequence"/>
</dbReference>
<dbReference type="Gene3D" id="3.40.50.1240">
    <property type="entry name" value="Phosphoglycerate mutase-like"/>
    <property type="match status" value="1"/>
</dbReference>
<dbReference type="Pfam" id="PF00300">
    <property type="entry name" value="His_Phos_1"/>
    <property type="match status" value="1"/>
</dbReference>
<dbReference type="AlphaFoldDB" id="A0A0N0C565"/>
<dbReference type="GO" id="GO:0004331">
    <property type="term" value="F:fructose-2,6-bisphosphate 2-phosphatase activity"/>
    <property type="evidence" value="ECO:0007669"/>
    <property type="project" value="TreeGrafter"/>
</dbReference>
<protein>
    <submittedName>
        <fullName evidence="4">Phosphoglycerate mutase</fullName>
    </submittedName>
</protein>
<organism evidence="4 5">
    <name type="scientific">Paenibacillus xylanivorans</name>
    <dbReference type="NCBI Taxonomy" id="1705561"/>
    <lineage>
        <taxon>Bacteria</taxon>
        <taxon>Bacillati</taxon>
        <taxon>Bacillota</taxon>
        <taxon>Bacilli</taxon>
        <taxon>Bacillales</taxon>
        <taxon>Paenibacillaceae</taxon>
        <taxon>Paenibacillus</taxon>
    </lineage>
</organism>
<dbReference type="InterPro" id="IPR051695">
    <property type="entry name" value="Phosphoglycerate_Mutase"/>
</dbReference>